<evidence type="ECO:0000259" key="6">
    <source>
        <dbReference type="Pfam" id="PF00185"/>
    </source>
</evidence>
<dbReference type="InterPro" id="IPR006131">
    <property type="entry name" value="Asp_carbamoyltransf_Asp/Orn-bd"/>
</dbReference>
<dbReference type="InterPro" id="IPR036901">
    <property type="entry name" value="Asp/Orn_carbamoylTrfase_sf"/>
</dbReference>
<dbReference type="PANTHER" id="PTHR45753">
    <property type="entry name" value="ORNITHINE CARBAMOYLTRANSFERASE, MITOCHONDRIAL"/>
    <property type="match status" value="1"/>
</dbReference>
<keyword evidence="5" id="KW-0963">Cytoplasm</keyword>
<dbReference type="InterPro" id="IPR006130">
    <property type="entry name" value="Asp/Orn_carbamoylTrfase"/>
</dbReference>
<evidence type="ECO:0000259" key="7">
    <source>
        <dbReference type="Pfam" id="PF02729"/>
    </source>
</evidence>
<feature type="binding site" evidence="5">
    <location>
        <begin position="137"/>
        <end position="140"/>
    </location>
    <ligand>
        <name>carbamoyl phosphate</name>
        <dbReference type="ChEBI" id="CHEBI:58228"/>
    </ligand>
</feature>
<dbReference type="Gene3D" id="3.40.50.1370">
    <property type="entry name" value="Aspartate/ornithine carbamoyltransferase"/>
    <property type="match status" value="2"/>
</dbReference>
<dbReference type="PANTHER" id="PTHR45753:SF3">
    <property type="entry name" value="ORNITHINE TRANSCARBAMYLASE, MITOCHONDRIAL"/>
    <property type="match status" value="1"/>
</dbReference>
<name>A0A0M0BMT1_9ARCH</name>
<reference evidence="8 9" key="1">
    <citation type="submission" date="2015-06" db="EMBL/GenBank/DDBJ databases">
        <title>New insights into the roles of widespread benthic archaea in carbon and nitrogen cycling.</title>
        <authorList>
            <person name="Lazar C.S."/>
            <person name="Baker B.J."/>
            <person name="Seitz K.W."/>
            <person name="Hyde A.S."/>
            <person name="Dick G.J."/>
            <person name="Hinrichs K.-U."/>
            <person name="Teske A.P."/>
        </authorList>
    </citation>
    <scope>NUCLEOTIDE SEQUENCE [LARGE SCALE GENOMIC DNA]</scope>
    <source>
        <strain evidence="8">DG-45</strain>
    </source>
</reference>
<feature type="binding site" evidence="5">
    <location>
        <position position="86"/>
    </location>
    <ligand>
        <name>carbamoyl phosphate</name>
        <dbReference type="ChEBI" id="CHEBI:58228"/>
    </ligand>
</feature>
<sequence length="312" mass="35210">MSMRDRLRGRDFLTLMDFEPAEIEFILDVAADLKRRHAMREPHELLRGRTVAMVFEKHSTRTRFSFQAAVAHLGAQSFYAVPEQMQLARGEPIRDTARIIDRYCDALVIRTYGQEVAEEYAEHMVNPVINALTDLTHPCQGLADMLTIREHKGRLEGLKLAYVGDLWNVCHTLMVCGGLMGFDVRVAVPKGRSPAKAITDFAEENARRRGTEVVVTDDLGEALRGADVVYANTFHSMGQEDVEERRRAFAAYQINGENLGWAEPDAIFMHCLPGYRGEEMTDEVIEGPQSVVFDQGENRMHTEKAILALMVP</sequence>
<evidence type="ECO:0000256" key="2">
    <source>
        <dbReference type="ARBA" id="ARBA00013007"/>
    </source>
</evidence>
<evidence type="ECO:0000256" key="1">
    <source>
        <dbReference type="ARBA" id="ARBA00007805"/>
    </source>
</evidence>
<feature type="domain" description="Aspartate/ornithine carbamoyltransferase Asp/Orn-binding" evidence="6">
    <location>
        <begin position="156"/>
        <end position="310"/>
    </location>
</feature>
<dbReference type="PRINTS" id="PR00102">
    <property type="entry name" value="OTCASE"/>
</dbReference>
<evidence type="ECO:0000313" key="8">
    <source>
        <dbReference type="EMBL" id="KON29858.1"/>
    </source>
</evidence>
<comment type="caution">
    <text evidence="5">Lacks conserved residue(s) required for the propagation of feature annotation.</text>
</comment>
<evidence type="ECO:0000313" key="9">
    <source>
        <dbReference type="Proteomes" id="UP000037210"/>
    </source>
</evidence>
<feature type="domain" description="Aspartate/ornithine carbamoyltransferase carbamoyl-P binding" evidence="7">
    <location>
        <begin position="10"/>
        <end position="150"/>
    </location>
</feature>
<dbReference type="EMBL" id="LFWZ01000049">
    <property type="protein sequence ID" value="KON29858.1"/>
    <property type="molecule type" value="Genomic_DNA"/>
</dbReference>
<dbReference type="AlphaFoldDB" id="A0A0M0BMT1"/>
<dbReference type="SUPFAM" id="SSF53671">
    <property type="entry name" value="Aspartate/ornithine carbamoyltransferase"/>
    <property type="match status" value="1"/>
</dbReference>
<dbReference type="PROSITE" id="PS00097">
    <property type="entry name" value="CARBAMOYLTRANSFERASE"/>
    <property type="match status" value="1"/>
</dbReference>
<dbReference type="GO" id="GO:0042450">
    <property type="term" value="P:L-arginine biosynthetic process via ornithine"/>
    <property type="evidence" value="ECO:0007669"/>
    <property type="project" value="UniProtKB-UniRule"/>
</dbReference>
<comment type="caution">
    <text evidence="8">The sequence shown here is derived from an EMBL/GenBank/DDBJ whole genome shotgun (WGS) entry which is preliminary data.</text>
</comment>
<comment type="similarity">
    <text evidence="1 5">Belongs to the aspartate/ornithine carbamoyltransferase superfamily. OTCase family.</text>
</comment>
<evidence type="ECO:0000256" key="4">
    <source>
        <dbReference type="ARBA" id="ARBA00048772"/>
    </source>
</evidence>
<feature type="binding site" evidence="5">
    <location>
        <begin position="271"/>
        <end position="272"/>
    </location>
    <ligand>
        <name>carbamoyl phosphate</name>
        <dbReference type="ChEBI" id="CHEBI:58228"/>
    </ligand>
</feature>
<dbReference type="EC" id="2.1.3.3" evidence="2 5"/>
<comment type="subcellular location">
    <subcellularLocation>
        <location evidence="5">Cytoplasm</location>
    </subcellularLocation>
</comment>
<keyword evidence="3 5" id="KW-0808">Transferase</keyword>
<accession>A0A0M0BMT1</accession>
<protein>
    <recommendedName>
        <fullName evidence="2 5">Ornithine carbamoyltransferase</fullName>
        <shortName evidence="5">OTCase</shortName>
        <ecNumber evidence="2 5">2.1.3.3</ecNumber>
    </recommendedName>
</protein>
<dbReference type="NCBIfam" id="TIGR00658">
    <property type="entry name" value="orni_carb_tr"/>
    <property type="match status" value="1"/>
</dbReference>
<dbReference type="GO" id="GO:0019240">
    <property type="term" value="P:citrulline biosynthetic process"/>
    <property type="evidence" value="ECO:0007669"/>
    <property type="project" value="TreeGrafter"/>
</dbReference>
<dbReference type="InterPro" id="IPR024904">
    <property type="entry name" value="OTCase_ArgI"/>
</dbReference>
<dbReference type="NCBIfam" id="NF001986">
    <property type="entry name" value="PRK00779.1"/>
    <property type="match status" value="1"/>
</dbReference>
<evidence type="ECO:0000256" key="3">
    <source>
        <dbReference type="ARBA" id="ARBA00022679"/>
    </source>
</evidence>
<dbReference type="InterPro" id="IPR006132">
    <property type="entry name" value="Asp/Orn_carbamoyltranf_P-bd"/>
</dbReference>
<organism evidence="8 9">
    <name type="scientific">miscellaneous Crenarchaeota group-15 archaeon DG-45</name>
    <dbReference type="NCBI Taxonomy" id="1685127"/>
    <lineage>
        <taxon>Archaea</taxon>
        <taxon>Candidatus Bathyarchaeota</taxon>
        <taxon>MCG-15</taxon>
    </lineage>
</organism>
<evidence type="ECO:0000256" key="5">
    <source>
        <dbReference type="HAMAP-Rule" id="MF_01109"/>
    </source>
</evidence>
<feature type="binding site" evidence="5">
    <location>
        <begin position="236"/>
        <end position="237"/>
    </location>
    <ligand>
        <name>L-ornithine</name>
        <dbReference type="ChEBI" id="CHEBI:46911"/>
    </ligand>
</feature>
<dbReference type="Proteomes" id="UP000037210">
    <property type="component" value="Unassembled WGS sequence"/>
</dbReference>
<gene>
    <name evidence="8" type="ORF">AC482_05400</name>
</gene>
<dbReference type="HAMAP" id="MF_01109">
    <property type="entry name" value="OTCase"/>
    <property type="match status" value="1"/>
</dbReference>
<dbReference type="GO" id="GO:0016597">
    <property type="term" value="F:amino acid binding"/>
    <property type="evidence" value="ECO:0007669"/>
    <property type="project" value="InterPro"/>
</dbReference>
<feature type="binding site" evidence="5">
    <location>
        <position position="110"/>
    </location>
    <ligand>
        <name>carbamoyl phosphate</name>
        <dbReference type="ChEBI" id="CHEBI:58228"/>
    </ligand>
</feature>
<dbReference type="FunFam" id="3.40.50.1370:FF:000008">
    <property type="entry name" value="Ornithine carbamoyltransferase"/>
    <property type="match status" value="1"/>
</dbReference>
<dbReference type="GO" id="GO:0005737">
    <property type="term" value="C:cytoplasm"/>
    <property type="evidence" value="ECO:0007669"/>
    <property type="project" value="UniProtKB-SubCell"/>
</dbReference>
<comment type="catalytic activity">
    <reaction evidence="4 5">
        <text>carbamoyl phosphate + L-ornithine = L-citrulline + phosphate + H(+)</text>
        <dbReference type="Rhea" id="RHEA:19513"/>
        <dbReference type="ChEBI" id="CHEBI:15378"/>
        <dbReference type="ChEBI" id="CHEBI:43474"/>
        <dbReference type="ChEBI" id="CHEBI:46911"/>
        <dbReference type="ChEBI" id="CHEBI:57743"/>
        <dbReference type="ChEBI" id="CHEBI:58228"/>
        <dbReference type="EC" id="2.1.3.3"/>
    </reaction>
</comment>
<feature type="binding site" evidence="5">
    <location>
        <position position="299"/>
    </location>
    <ligand>
        <name>carbamoyl phosphate</name>
        <dbReference type="ChEBI" id="CHEBI:58228"/>
    </ligand>
</feature>
<dbReference type="PATRIC" id="fig|1685127.3.peg.1467"/>
<dbReference type="GO" id="GO:0004585">
    <property type="term" value="F:ornithine carbamoyltransferase activity"/>
    <property type="evidence" value="ECO:0007669"/>
    <property type="project" value="UniProtKB-UniRule"/>
</dbReference>
<proteinExistence type="inferred from homology"/>
<feature type="binding site" evidence="5">
    <location>
        <position position="168"/>
    </location>
    <ligand>
        <name>L-ornithine</name>
        <dbReference type="ChEBI" id="CHEBI:46911"/>
    </ligand>
</feature>
<dbReference type="InterPro" id="IPR002292">
    <property type="entry name" value="Orn/put_carbamltrans"/>
</dbReference>
<dbReference type="PRINTS" id="PR00100">
    <property type="entry name" value="AOTCASE"/>
</dbReference>
<feature type="binding site" evidence="5">
    <location>
        <begin position="59"/>
        <end position="62"/>
    </location>
    <ligand>
        <name>carbamoyl phosphate</name>
        <dbReference type="ChEBI" id="CHEBI:58228"/>
    </ligand>
</feature>
<dbReference type="Pfam" id="PF02729">
    <property type="entry name" value="OTCace_N"/>
    <property type="match status" value="1"/>
</dbReference>
<dbReference type="Pfam" id="PF00185">
    <property type="entry name" value="OTCace"/>
    <property type="match status" value="1"/>
</dbReference>